<keyword evidence="6" id="KW-0408">Iron</keyword>
<dbReference type="GO" id="GO:0051539">
    <property type="term" value="F:4 iron, 4 sulfur cluster binding"/>
    <property type="evidence" value="ECO:0007669"/>
    <property type="project" value="UniProtKB-KW"/>
</dbReference>
<evidence type="ECO:0000259" key="9">
    <source>
        <dbReference type="Pfam" id="PF01058"/>
    </source>
</evidence>
<evidence type="ECO:0000256" key="1">
    <source>
        <dbReference type="ARBA" id="ARBA00001966"/>
    </source>
</evidence>
<evidence type="ECO:0000256" key="8">
    <source>
        <dbReference type="ARBA" id="ARBA00023136"/>
    </source>
</evidence>
<evidence type="ECO:0000313" key="10">
    <source>
        <dbReference type="EMBL" id="MBB2155472.1"/>
    </source>
</evidence>
<evidence type="ECO:0000256" key="3">
    <source>
        <dbReference type="ARBA" id="ARBA00022475"/>
    </source>
</evidence>
<dbReference type="Gene3D" id="3.40.50.12280">
    <property type="match status" value="1"/>
</dbReference>
<comment type="caution">
    <text evidence="10">The sequence shown here is derived from an EMBL/GenBank/DDBJ whole genome shotgun (WGS) entry which is preliminary data.</text>
</comment>
<proteinExistence type="inferred from homology"/>
<dbReference type="GO" id="GO:0046872">
    <property type="term" value="F:metal ion binding"/>
    <property type="evidence" value="ECO:0007669"/>
    <property type="project" value="UniProtKB-KW"/>
</dbReference>
<keyword evidence="3" id="KW-1003">Cell membrane</keyword>
<dbReference type="EMBL" id="JABEQG010000004">
    <property type="protein sequence ID" value="MBB2155472.1"/>
    <property type="molecule type" value="Genomic_DNA"/>
</dbReference>
<keyword evidence="4" id="KW-0004">4Fe-4S</keyword>
<keyword evidence="7" id="KW-0411">Iron-sulfur</keyword>
<name>A0A7W4FD59_GLUDI</name>
<comment type="cofactor">
    <cofactor evidence="1">
        <name>[4Fe-4S] cluster</name>
        <dbReference type="ChEBI" id="CHEBI:49883"/>
    </cofactor>
</comment>
<evidence type="ECO:0000256" key="7">
    <source>
        <dbReference type="ARBA" id="ARBA00023014"/>
    </source>
</evidence>
<evidence type="ECO:0000256" key="2">
    <source>
        <dbReference type="ARBA" id="ARBA00009173"/>
    </source>
</evidence>
<organism evidence="10 11">
    <name type="scientific">Gluconacetobacter diazotrophicus</name>
    <name type="common">Acetobacter diazotrophicus</name>
    <dbReference type="NCBI Taxonomy" id="33996"/>
    <lineage>
        <taxon>Bacteria</taxon>
        <taxon>Pseudomonadati</taxon>
        <taxon>Pseudomonadota</taxon>
        <taxon>Alphaproteobacteria</taxon>
        <taxon>Acetobacterales</taxon>
        <taxon>Acetobacteraceae</taxon>
        <taxon>Gluconacetobacter</taxon>
    </lineage>
</organism>
<evidence type="ECO:0000256" key="4">
    <source>
        <dbReference type="ARBA" id="ARBA00022485"/>
    </source>
</evidence>
<dbReference type="OMA" id="WNPREAD"/>
<dbReference type="SUPFAM" id="SSF56770">
    <property type="entry name" value="HydA/Nqo6-like"/>
    <property type="match status" value="1"/>
</dbReference>
<sequence>MALLRAILAGRRPAVRLPVTGARPLAVFHVETGGCEGCAMEVAALDGAAYGLPATGIAFVATPRLAEVLLVTGPLTRAMAPVLEAAWHAMPEPRALVAVGACAIDGGPFPENYAVLGGLEGRATLDVTVPGCPPSPAAILAGLARVLERDVAGQAGVAESGLSSSV</sequence>
<feature type="domain" description="NADH:ubiquinone oxidoreductase-like 20kDa subunit" evidence="9">
    <location>
        <begin position="35"/>
        <end position="145"/>
    </location>
</feature>
<evidence type="ECO:0000256" key="6">
    <source>
        <dbReference type="ARBA" id="ARBA00023004"/>
    </source>
</evidence>
<dbReference type="PANTHER" id="PTHR42989:SF1">
    <property type="entry name" value="FORMATE HYDROGENLYASE SUBUNIT 7-RELATED"/>
    <property type="match status" value="1"/>
</dbReference>
<dbReference type="InterPro" id="IPR052375">
    <property type="entry name" value="Complex_I_20kDa-like"/>
</dbReference>
<keyword evidence="5" id="KW-0479">Metal-binding</keyword>
<evidence type="ECO:0000313" key="11">
    <source>
        <dbReference type="Proteomes" id="UP000550787"/>
    </source>
</evidence>
<dbReference type="AlphaFoldDB" id="A0A7W4FD59"/>
<gene>
    <name evidence="10" type="ORF">HLH33_03970</name>
</gene>
<evidence type="ECO:0000256" key="5">
    <source>
        <dbReference type="ARBA" id="ARBA00022723"/>
    </source>
</evidence>
<accession>A0A7W4FD59</accession>
<dbReference type="PANTHER" id="PTHR42989">
    <property type="entry name" value="HYDROGENASE-4 COMPONENT I"/>
    <property type="match status" value="1"/>
</dbReference>
<dbReference type="Proteomes" id="UP000550787">
    <property type="component" value="Unassembled WGS sequence"/>
</dbReference>
<dbReference type="RefSeq" id="WP_012227793.1">
    <property type="nucleotide sequence ID" value="NZ_JABEQG010000004.1"/>
</dbReference>
<protein>
    <submittedName>
        <fullName evidence="10">NADH-quinone oxidoreductase subunit B</fullName>
    </submittedName>
</protein>
<keyword evidence="8" id="KW-0472">Membrane</keyword>
<comment type="similarity">
    <text evidence="2">Belongs to the complex I 20 kDa subunit family.</text>
</comment>
<dbReference type="Pfam" id="PF01058">
    <property type="entry name" value="Oxidored_q6"/>
    <property type="match status" value="1"/>
</dbReference>
<reference evidence="10 11" key="1">
    <citation type="submission" date="2020-04" db="EMBL/GenBank/DDBJ databases">
        <title>Description of novel Gluconacetobacter.</title>
        <authorList>
            <person name="Sombolestani A."/>
        </authorList>
    </citation>
    <scope>NUCLEOTIDE SEQUENCE [LARGE SCALE GENOMIC DNA]</scope>
    <source>
        <strain evidence="10 11">LMG 7603</strain>
    </source>
</reference>
<dbReference type="InterPro" id="IPR006137">
    <property type="entry name" value="NADH_UbQ_OxRdtase-like_20kDa"/>
</dbReference>